<gene>
    <name evidence="1" type="ORF">SAMN02787144_100966</name>
</gene>
<dbReference type="AlphaFoldDB" id="A0A1K2BP62"/>
<evidence type="ECO:0000313" key="1">
    <source>
        <dbReference type="EMBL" id="SFY00318.1"/>
    </source>
</evidence>
<reference evidence="1 2" key="1">
    <citation type="submission" date="2016-11" db="EMBL/GenBank/DDBJ databases">
        <authorList>
            <person name="Jaros S."/>
            <person name="Januszkiewicz K."/>
            <person name="Wedrychowicz H."/>
        </authorList>
    </citation>
    <scope>NUCLEOTIDE SEQUENCE [LARGE SCALE GENOMIC DNA]</scope>
    <source>
        <strain evidence="1 2">OK807</strain>
    </source>
</reference>
<protein>
    <submittedName>
        <fullName evidence="1">Acetoacetyl-CoA synthetase</fullName>
    </submittedName>
</protein>
<dbReference type="EMBL" id="FPJO01000009">
    <property type="protein sequence ID" value="SFY00318.1"/>
    <property type="molecule type" value="Genomic_DNA"/>
</dbReference>
<proteinExistence type="predicted"/>
<evidence type="ECO:0000313" key="2">
    <source>
        <dbReference type="Proteomes" id="UP000181909"/>
    </source>
</evidence>
<sequence>MSTETDLLWSPSRSAAGSSNIAGFVRWLSGARGLSFSDYTELWRWPWT</sequence>
<dbReference type="Proteomes" id="UP000181909">
    <property type="component" value="Unassembled WGS sequence"/>
</dbReference>
<dbReference type="STRING" id="1893.SAMN02787144_100966"/>
<accession>A0A1K2BP62</accession>
<organism evidence="1 2">
    <name type="scientific">Streptomyces atratus</name>
    <dbReference type="NCBI Taxonomy" id="1893"/>
    <lineage>
        <taxon>Bacteria</taxon>
        <taxon>Bacillati</taxon>
        <taxon>Actinomycetota</taxon>
        <taxon>Actinomycetes</taxon>
        <taxon>Kitasatosporales</taxon>
        <taxon>Streptomycetaceae</taxon>
        <taxon>Streptomyces</taxon>
    </lineage>
</organism>
<name>A0A1K2BP62_STRAR</name>
<dbReference type="RefSeq" id="WP_177328155.1">
    <property type="nucleotide sequence ID" value="NZ_FPJO01000009.1"/>
</dbReference>